<dbReference type="InterPro" id="IPR012347">
    <property type="entry name" value="Ferritin-like"/>
</dbReference>
<gene>
    <name evidence="4" type="ORF">HD598_001335</name>
</gene>
<organism evidence="4 5">
    <name type="scientific">Neomicrococcus aestuarii</name>
    <dbReference type="NCBI Taxonomy" id="556325"/>
    <lineage>
        <taxon>Bacteria</taxon>
        <taxon>Bacillati</taxon>
        <taxon>Actinomycetota</taxon>
        <taxon>Actinomycetes</taxon>
        <taxon>Micrococcales</taxon>
        <taxon>Micrococcaceae</taxon>
        <taxon>Neomicrococcus</taxon>
    </lineage>
</organism>
<evidence type="ECO:0000256" key="2">
    <source>
        <dbReference type="SAM" id="SignalP"/>
    </source>
</evidence>
<comment type="caution">
    <text evidence="4">The sequence shown here is derived from an EMBL/GenBank/DDBJ whole genome shotgun (WGS) entry which is preliminary data.</text>
</comment>
<proteinExistence type="predicted"/>
<dbReference type="RefSeq" id="WP_183664693.1">
    <property type="nucleotide sequence ID" value="NZ_BAAARH010000001.1"/>
</dbReference>
<dbReference type="InterPro" id="IPR005183">
    <property type="entry name" value="DUF305_CopM-like"/>
</dbReference>
<feature type="chain" id="PRO_5030711984" evidence="2">
    <location>
        <begin position="25"/>
        <end position="213"/>
    </location>
</feature>
<feature type="compositionally biased region" description="Low complexity" evidence="1">
    <location>
        <begin position="32"/>
        <end position="56"/>
    </location>
</feature>
<dbReference type="EMBL" id="JACHDR010000001">
    <property type="protein sequence ID" value="MBB5512648.1"/>
    <property type="molecule type" value="Genomic_DNA"/>
</dbReference>
<dbReference type="Proteomes" id="UP000580797">
    <property type="component" value="Unassembled WGS sequence"/>
</dbReference>
<feature type="region of interest" description="Disordered" evidence="1">
    <location>
        <begin position="29"/>
        <end position="56"/>
    </location>
</feature>
<protein>
    <submittedName>
        <fullName evidence="4">Uncharacterized protein (DUF305 family)</fullName>
    </submittedName>
</protein>
<accession>A0A7W8TTS2</accession>
<dbReference type="Pfam" id="PF03713">
    <property type="entry name" value="DUF305"/>
    <property type="match status" value="1"/>
</dbReference>
<keyword evidence="2" id="KW-0732">Signal</keyword>
<dbReference type="Gene3D" id="1.20.1260.10">
    <property type="match status" value="1"/>
</dbReference>
<evidence type="ECO:0000256" key="1">
    <source>
        <dbReference type="SAM" id="MobiDB-lite"/>
    </source>
</evidence>
<dbReference type="PROSITE" id="PS51257">
    <property type="entry name" value="PROKAR_LIPOPROTEIN"/>
    <property type="match status" value="1"/>
</dbReference>
<reference evidence="4 5" key="1">
    <citation type="submission" date="2020-08" db="EMBL/GenBank/DDBJ databases">
        <title>Sequencing the genomes of 1000 actinobacteria strains.</title>
        <authorList>
            <person name="Klenk H.-P."/>
        </authorList>
    </citation>
    <scope>NUCLEOTIDE SEQUENCE [LARGE SCALE GENOMIC DNA]</scope>
    <source>
        <strain evidence="4 5">DSM 105783</strain>
    </source>
</reference>
<dbReference type="PANTHER" id="PTHR36933">
    <property type="entry name" value="SLL0788 PROTEIN"/>
    <property type="match status" value="1"/>
</dbReference>
<evidence type="ECO:0000313" key="4">
    <source>
        <dbReference type="EMBL" id="MBB5512648.1"/>
    </source>
</evidence>
<feature type="domain" description="DUF305" evidence="3">
    <location>
        <begin position="64"/>
        <end position="209"/>
    </location>
</feature>
<evidence type="ECO:0000313" key="5">
    <source>
        <dbReference type="Proteomes" id="UP000580797"/>
    </source>
</evidence>
<dbReference type="AlphaFoldDB" id="A0A7W8TTS2"/>
<evidence type="ECO:0000259" key="3">
    <source>
        <dbReference type="Pfam" id="PF03713"/>
    </source>
</evidence>
<dbReference type="PANTHER" id="PTHR36933:SF1">
    <property type="entry name" value="SLL0788 PROTEIN"/>
    <property type="match status" value="1"/>
</dbReference>
<feature type="signal peptide" evidence="2">
    <location>
        <begin position="1"/>
        <end position="24"/>
    </location>
</feature>
<name>A0A7W8TTS2_9MICC</name>
<sequence length="213" mass="22733">MKNTQKRLGALALIAVSGSLVLSACSTSTNQSMNHSSSGHMMGSSSSSSASGASSSTADFNMDDVMFTQMMIPHHQQAVEMSEIVLAKSGLSDEMTTLLNNIKNAQGPEIEKMEGWLEDWGQPSMMSSQSGHNMNMDGMVSDAGIQELKDANTQDASKLLLEQMIGHHEGAIEMAEDEVSGGQNKDVIALAQDIITSQKAEITQMKKMLAAMS</sequence>